<feature type="transmembrane region" description="Helical" evidence="1">
    <location>
        <begin position="107"/>
        <end position="135"/>
    </location>
</feature>
<keyword evidence="3" id="KW-1185">Reference proteome</keyword>
<dbReference type="RefSeq" id="WP_212704841.1">
    <property type="nucleotide sequence ID" value="NZ_CP073581.1"/>
</dbReference>
<protein>
    <submittedName>
        <fullName evidence="2">Uncharacterized protein</fullName>
    </submittedName>
</protein>
<keyword evidence="1" id="KW-1133">Transmembrane helix</keyword>
<dbReference type="EMBL" id="CP073581">
    <property type="protein sequence ID" value="QUJ76644.1"/>
    <property type="molecule type" value="Genomic_DNA"/>
</dbReference>
<reference evidence="2" key="1">
    <citation type="submission" date="2021-04" db="EMBL/GenBank/DDBJ databases">
        <title>Complete genome sequence for Sulfitobacter sp. strain JK7-1.</title>
        <authorList>
            <person name="Park S.-J."/>
        </authorList>
    </citation>
    <scope>NUCLEOTIDE SEQUENCE</scope>
    <source>
        <strain evidence="2">JK7-1</strain>
    </source>
</reference>
<dbReference type="Proteomes" id="UP000683291">
    <property type="component" value="Chromosome 1"/>
</dbReference>
<evidence type="ECO:0000313" key="2">
    <source>
        <dbReference type="EMBL" id="QUJ76644.1"/>
    </source>
</evidence>
<gene>
    <name evidence="2" type="ORF">KDD17_00785</name>
</gene>
<feature type="transmembrane region" description="Helical" evidence="1">
    <location>
        <begin position="78"/>
        <end position="95"/>
    </location>
</feature>
<keyword evidence="1" id="KW-0472">Membrane</keyword>
<accession>A0A975JDU0</accession>
<evidence type="ECO:0000256" key="1">
    <source>
        <dbReference type="SAM" id="Phobius"/>
    </source>
</evidence>
<sequence>MSGPEDPRWSDAYYRSGMQTLHAQQADARKRQQLIEQEREKHLARAASAQGNRTAITARSDWAFRGFERWIDCGRGRIIVLVILALAALSGAVVQTRQAAAFDWGEVLIAAFLGALAVPLLYALLRLVVALATVLAVALWRLLVFALVLGAVVMVIAGLSGVEF</sequence>
<organism evidence="2 3">
    <name type="scientific">Sulfitobacter albidus</name>
    <dbReference type="NCBI Taxonomy" id="2829501"/>
    <lineage>
        <taxon>Bacteria</taxon>
        <taxon>Pseudomonadati</taxon>
        <taxon>Pseudomonadota</taxon>
        <taxon>Alphaproteobacteria</taxon>
        <taxon>Rhodobacterales</taxon>
        <taxon>Roseobacteraceae</taxon>
        <taxon>Sulfitobacter</taxon>
    </lineage>
</organism>
<dbReference type="AlphaFoldDB" id="A0A975JDU0"/>
<evidence type="ECO:0000313" key="3">
    <source>
        <dbReference type="Proteomes" id="UP000683291"/>
    </source>
</evidence>
<dbReference type="KEGG" id="sual:KDD17_00785"/>
<feature type="transmembrane region" description="Helical" evidence="1">
    <location>
        <begin position="142"/>
        <end position="162"/>
    </location>
</feature>
<proteinExistence type="predicted"/>
<name>A0A975JDU0_9RHOB</name>
<keyword evidence="1" id="KW-0812">Transmembrane</keyword>